<evidence type="ECO:0000313" key="3">
    <source>
        <dbReference type="Proteomes" id="UP001163823"/>
    </source>
</evidence>
<dbReference type="Pfam" id="PF25597">
    <property type="entry name" value="SH3_retrovirus"/>
    <property type="match status" value="1"/>
</dbReference>
<dbReference type="GO" id="GO:0003676">
    <property type="term" value="F:nucleic acid binding"/>
    <property type="evidence" value="ECO:0007669"/>
    <property type="project" value="InterPro"/>
</dbReference>
<comment type="caution">
    <text evidence="2">The sequence shown here is derived from an EMBL/GenBank/DDBJ whole genome shotgun (WGS) entry which is preliminary data.</text>
</comment>
<dbReference type="KEGG" id="qsa:O6P43_017115"/>
<dbReference type="InterPro" id="IPR057670">
    <property type="entry name" value="SH3_retrovirus"/>
</dbReference>
<accession>A0AAD7LRR5</accession>
<dbReference type="PROSITE" id="PS50994">
    <property type="entry name" value="INTEGRASE"/>
    <property type="match status" value="1"/>
</dbReference>
<organism evidence="2 3">
    <name type="scientific">Quillaja saponaria</name>
    <name type="common">Soap bark tree</name>
    <dbReference type="NCBI Taxonomy" id="32244"/>
    <lineage>
        <taxon>Eukaryota</taxon>
        <taxon>Viridiplantae</taxon>
        <taxon>Streptophyta</taxon>
        <taxon>Embryophyta</taxon>
        <taxon>Tracheophyta</taxon>
        <taxon>Spermatophyta</taxon>
        <taxon>Magnoliopsida</taxon>
        <taxon>eudicotyledons</taxon>
        <taxon>Gunneridae</taxon>
        <taxon>Pentapetalae</taxon>
        <taxon>rosids</taxon>
        <taxon>fabids</taxon>
        <taxon>Fabales</taxon>
        <taxon>Quillajaceae</taxon>
        <taxon>Quillaja</taxon>
    </lineage>
</organism>
<dbReference type="PANTHER" id="PTHR42648">
    <property type="entry name" value="TRANSPOSASE, PUTATIVE-RELATED"/>
    <property type="match status" value="1"/>
</dbReference>
<dbReference type="PANTHER" id="PTHR42648:SF28">
    <property type="entry name" value="TRANSPOSON-ENCODED PROTEIN WITH RIBONUCLEASE H-LIKE AND RETROVIRUS ZINC FINGER-LIKE DOMAINS"/>
    <property type="match status" value="1"/>
</dbReference>
<dbReference type="InterPro" id="IPR001584">
    <property type="entry name" value="Integrase_cat-core"/>
</dbReference>
<sequence length="266" mass="30281">MKRSISEHLLSGLPETQNAKDFMKVVGDRYKVSDNAQTGKLINDLAGKVIKIVRSDRGGEYYGKHGVDRQHIGPFAKYLQECGTVAQYTMPGSPEQNGVAERRNRTLKDMMRSMMSRSNLPEYLWGEAIKIALYILNRVPSKAVPKTPFELWTGRKPSLNHFRVWGCPAEVRIYNPNERKTDPRSTRYYFIGYPDHSKGYRFYCPAQGAKVMESQTAKFLEFDVAKLEKSSPLDQGERNEDVTIPLYDLSEATVYVPVVRTGDGEK</sequence>
<dbReference type="InterPro" id="IPR036397">
    <property type="entry name" value="RNaseH_sf"/>
</dbReference>
<evidence type="ECO:0000313" key="2">
    <source>
        <dbReference type="EMBL" id="KAJ7961810.1"/>
    </source>
</evidence>
<dbReference type="EMBL" id="JARAOO010000007">
    <property type="protein sequence ID" value="KAJ7961810.1"/>
    <property type="molecule type" value="Genomic_DNA"/>
</dbReference>
<keyword evidence="3" id="KW-1185">Reference proteome</keyword>
<reference evidence="2" key="1">
    <citation type="journal article" date="2023" name="Science">
        <title>Elucidation of the pathway for biosynthesis of saponin adjuvants from the soapbark tree.</title>
        <authorList>
            <person name="Reed J."/>
            <person name="Orme A."/>
            <person name="El-Demerdash A."/>
            <person name="Owen C."/>
            <person name="Martin L.B.B."/>
            <person name="Misra R.C."/>
            <person name="Kikuchi S."/>
            <person name="Rejzek M."/>
            <person name="Martin A.C."/>
            <person name="Harkess A."/>
            <person name="Leebens-Mack J."/>
            <person name="Louveau T."/>
            <person name="Stephenson M.J."/>
            <person name="Osbourn A."/>
        </authorList>
    </citation>
    <scope>NUCLEOTIDE SEQUENCE</scope>
    <source>
        <strain evidence="2">S10</strain>
    </source>
</reference>
<dbReference type="Proteomes" id="UP001163823">
    <property type="component" value="Chromosome 7"/>
</dbReference>
<proteinExistence type="predicted"/>
<dbReference type="AlphaFoldDB" id="A0AAD7LRR5"/>
<feature type="domain" description="Integrase catalytic" evidence="1">
    <location>
        <begin position="51"/>
        <end position="156"/>
    </location>
</feature>
<dbReference type="InterPro" id="IPR039537">
    <property type="entry name" value="Retrotran_Ty1/copia-like"/>
</dbReference>
<evidence type="ECO:0000259" key="1">
    <source>
        <dbReference type="PROSITE" id="PS50994"/>
    </source>
</evidence>
<dbReference type="Gene3D" id="3.30.420.10">
    <property type="entry name" value="Ribonuclease H-like superfamily/Ribonuclease H"/>
    <property type="match status" value="1"/>
</dbReference>
<protein>
    <submittedName>
        <fullName evidence="2">Retrovirus-related Pol polyprotein from transposon TNT 1-94</fullName>
    </submittedName>
</protein>
<name>A0AAD7LRR5_QUISA</name>
<gene>
    <name evidence="2" type="ORF">O6P43_017115</name>
</gene>
<dbReference type="InterPro" id="IPR012337">
    <property type="entry name" value="RNaseH-like_sf"/>
</dbReference>
<dbReference type="GO" id="GO:0015074">
    <property type="term" value="P:DNA integration"/>
    <property type="evidence" value="ECO:0007669"/>
    <property type="project" value="InterPro"/>
</dbReference>
<dbReference type="SUPFAM" id="SSF53098">
    <property type="entry name" value="Ribonuclease H-like"/>
    <property type="match status" value="1"/>
</dbReference>